<keyword evidence="2" id="KW-1185">Reference proteome</keyword>
<organism evidence="1 2">
    <name type="scientific">Paramecium sonneborni</name>
    <dbReference type="NCBI Taxonomy" id="65129"/>
    <lineage>
        <taxon>Eukaryota</taxon>
        <taxon>Sar</taxon>
        <taxon>Alveolata</taxon>
        <taxon>Ciliophora</taxon>
        <taxon>Intramacronucleata</taxon>
        <taxon>Oligohymenophorea</taxon>
        <taxon>Peniculida</taxon>
        <taxon>Parameciidae</taxon>
        <taxon>Paramecium</taxon>
    </lineage>
</organism>
<dbReference type="AlphaFoldDB" id="A0A8S1QR21"/>
<gene>
    <name evidence="1" type="ORF">PSON_ATCC_30995.1.T1120164</name>
</gene>
<dbReference type="EMBL" id="CAJJDN010000112">
    <property type="protein sequence ID" value="CAD8117010.1"/>
    <property type="molecule type" value="Genomic_DNA"/>
</dbReference>
<accession>A0A8S1QR21</accession>
<proteinExistence type="predicted"/>
<evidence type="ECO:0000313" key="1">
    <source>
        <dbReference type="EMBL" id="CAD8117010.1"/>
    </source>
</evidence>
<name>A0A8S1QR21_9CILI</name>
<sequence>MDIYNKQIYELFRVKFSCQINHGRYFDSLKQCNEKNKTSSYELQKKQQHQKDPILVLSYKSKLKKSNYLDEAISLDSEQQQKQHIIYFILLNIESDDRFEGSIDELPIVYSQQKAQQHHYNSNFEISVYKSQQPFPYINKELKLIL</sequence>
<evidence type="ECO:0000313" key="2">
    <source>
        <dbReference type="Proteomes" id="UP000692954"/>
    </source>
</evidence>
<protein>
    <submittedName>
        <fullName evidence="1">Uncharacterized protein</fullName>
    </submittedName>
</protein>
<dbReference type="Proteomes" id="UP000692954">
    <property type="component" value="Unassembled WGS sequence"/>
</dbReference>
<comment type="caution">
    <text evidence="1">The sequence shown here is derived from an EMBL/GenBank/DDBJ whole genome shotgun (WGS) entry which is preliminary data.</text>
</comment>
<reference evidence="1" key="1">
    <citation type="submission" date="2021-01" db="EMBL/GenBank/DDBJ databases">
        <authorList>
            <consortium name="Genoscope - CEA"/>
            <person name="William W."/>
        </authorList>
    </citation>
    <scope>NUCLEOTIDE SEQUENCE</scope>
</reference>